<comment type="caution">
    <text evidence="1">The sequence shown here is derived from an EMBL/GenBank/DDBJ whole genome shotgun (WGS) entry which is preliminary data.</text>
</comment>
<dbReference type="OrthoDB" id="2414517at2759"/>
<protein>
    <submittedName>
        <fullName evidence="1">11360_t:CDS:1</fullName>
    </submittedName>
</protein>
<evidence type="ECO:0000313" key="2">
    <source>
        <dbReference type="Proteomes" id="UP000789572"/>
    </source>
</evidence>
<keyword evidence="2" id="KW-1185">Reference proteome</keyword>
<proteinExistence type="predicted"/>
<gene>
    <name evidence="1" type="ORF">POCULU_LOCUS3228</name>
</gene>
<accession>A0A9N9A164</accession>
<dbReference type="AlphaFoldDB" id="A0A9N9A164"/>
<name>A0A9N9A164_9GLOM</name>
<organism evidence="1 2">
    <name type="scientific">Paraglomus occultum</name>
    <dbReference type="NCBI Taxonomy" id="144539"/>
    <lineage>
        <taxon>Eukaryota</taxon>
        <taxon>Fungi</taxon>
        <taxon>Fungi incertae sedis</taxon>
        <taxon>Mucoromycota</taxon>
        <taxon>Glomeromycotina</taxon>
        <taxon>Glomeromycetes</taxon>
        <taxon>Paraglomerales</taxon>
        <taxon>Paraglomeraceae</taxon>
        <taxon>Paraglomus</taxon>
    </lineage>
</organism>
<sequence length="345" mass="38760">MIFTDKCFLLITPSSRDTESASPAGSPATKIFDAFELIVKPNRKSSFIWLANPNTETLADLMSVIFAKYPALEQLSVAFNFVTEDDDAYSPRSDATFQEMLRQLVAADKRKITVSLETPSKLFSDWELKDVCRLFAITEDMDPGLDSFPDFKCNHANINSETEQMALSNLLVELKQRLRFLSLGRTTRSIYVFSYLIAAVSLFEDNFEIWPEKFIEGINGRGPVDFAIDARDGQTVGVTEVKREDFEKGVAQNATSRKRKASKVNTVSRCFGIVTDAEKWYFLECTLNDGETPAFKLSQPVVVDYTDVSMKEKAGKVLSHIIWLLSQTQNETSALSGPSKKAMKR</sequence>
<reference evidence="1" key="1">
    <citation type="submission" date="2021-06" db="EMBL/GenBank/DDBJ databases">
        <authorList>
            <person name="Kallberg Y."/>
            <person name="Tangrot J."/>
            <person name="Rosling A."/>
        </authorList>
    </citation>
    <scope>NUCLEOTIDE SEQUENCE</scope>
    <source>
        <strain evidence="1">IA702</strain>
    </source>
</reference>
<dbReference type="EMBL" id="CAJVPJ010000344">
    <property type="protein sequence ID" value="CAG8514150.1"/>
    <property type="molecule type" value="Genomic_DNA"/>
</dbReference>
<dbReference type="Proteomes" id="UP000789572">
    <property type="component" value="Unassembled WGS sequence"/>
</dbReference>
<evidence type="ECO:0000313" key="1">
    <source>
        <dbReference type="EMBL" id="CAG8514150.1"/>
    </source>
</evidence>